<evidence type="ECO:0000313" key="4">
    <source>
        <dbReference type="Proteomes" id="UP000077752"/>
    </source>
</evidence>
<dbReference type="AlphaFoldDB" id="A0A177SN27"/>
<reference evidence="3 4" key="1">
    <citation type="submission" date="2016-03" db="EMBL/GenBank/DDBJ databases">
        <title>Draft Genome Assembly of Pseudomonas putida strain CBF10-2.</title>
        <authorList>
            <person name="Iyer R.S."/>
            <person name="Damania A."/>
        </authorList>
    </citation>
    <scope>NUCLEOTIDE SEQUENCE [LARGE SCALE GENOMIC DNA]</scope>
    <source>
        <strain evidence="3 4">CBF10-2</strain>
    </source>
</reference>
<keyword evidence="1" id="KW-0460">Magnesium</keyword>
<evidence type="ECO:0000256" key="1">
    <source>
        <dbReference type="ARBA" id="ARBA00022842"/>
    </source>
</evidence>
<dbReference type="CDD" id="cd04182">
    <property type="entry name" value="GT_2_like_f"/>
    <property type="match status" value="1"/>
</dbReference>
<dbReference type="Proteomes" id="UP000077752">
    <property type="component" value="Unassembled WGS sequence"/>
</dbReference>
<dbReference type="PANTHER" id="PTHR43777:SF1">
    <property type="entry name" value="MOLYBDENUM COFACTOR CYTIDYLYLTRANSFERASE"/>
    <property type="match status" value="1"/>
</dbReference>
<protein>
    <submittedName>
        <fullName evidence="3">Molybdopterin-guanine dinucleotide biosynthesis protein MobA</fullName>
    </submittedName>
</protein>
<dbReference type="SUPFAM" id="SSF53448">
    <property type="entry name" value="Nucleotide-diphospho-sugar transferases"/>
    <property type="match status" value="1"/>
</dbReference>
<evidence type="ECO:0000313" key="3">
    <source>
        <dbReference type="EMBL" id="OAI92322.1"/>
    </source>
</evidence>
<comment type="caution">
    <text evidence="3">The sequence shown here is derived from an EMBL/GenBank/DDBJ whole genome shotgun (WGS) entry which is preliminary data.</text>
</comment>
<dbReference type="InterPro" id="IPR029044">
    <property type="entry name" value="Nucleotide-diphossugar_trans"/>
</dbReference>
<dbReference type="InterPro" id="IPR025877">
    <property type="entry name" value="MobA-like_NTP_Trfase"/>
</dbReference>
<gene>
    <name evidence="3" type="ORF">AYO28_18800</name>
</gene>
<dbReference type="Gene3D" id="3.90.550.10">
    <property type="entry name" value="Spore Coat Polysaccharide Biosynthesis Protein SpsA, Chain A"/>
    <property type="match status" value="1"/>
</dbReference>
<name>A0A177SN27_PSEPU</name>
<accession>A0A177SN27</accession>
<proteinExistence type="predicted"/>
<feature type="domain" description="MobA-like NTP transferase" evidence="2">
    <location>
        <begin position="12"/>
        <end position="174"/>
    </location>
</feature>
<dbReference type="PANTHER" id="PTHR43777">
    <property type="entry name" value="MOLYBDENUM COFACTOR CYTIDYLYLTRANSFERASE"/>
    <property type="match status" value="1"/>
</dbReference>
<sequence>MGSKGLTGRCAALVLAAGRGRRFGSDKRIAPLPGGARLLETTLARVLEAFEEVWVVLRPEDDVAALGVDAGRVKVVRAERADEGMGRSLAAGARAIAQSGSGIEAVAVMLGDMPWVKVQTLVQLAGLAKEDRILVPRFEEQRGHPVVFGKAFWEELAGLDGDQGGRRVIEKHQEACRIVEVGDQGVVADVDLPLDCRG</sequence>
<dbReference type="RefSeq" id="WP_064303054.1">
    <property type="nucleotide sequence ID" value="NZ_LUCV01000019.1"/>
</dbReference>
<organism evidence="3 4">
    <name type="scientific">Pseudomonas putida</name>
    <name type="common">Arthrobacter siderocapsulatus</name>
    <dbReference type="NCBI Taxonomy" id="303"/>
    <lineage>
        <taxon>Bacteria</taxon>
        <taxon>Pseudomonadati</taxon>
        <taxon>Pseudomonadota</taxon>
        <taxon>Gammaproteobacteria</taxon>
        <taxon>Pseudomonadales</taxon>
        <taxon>Pseudomonadaceae</taxon>
        <taxon>Pseudomonas</taxon>
    </lineage>
</organism>
<dbReference type="GO" id="GO:0016779">
    <property type="term" value="F:nucleotidyltransferase activity"/>
    <property type="evidence" value="ECO:0007669"/>
    <property type="project" value="UniProtKB-ARBA"/>
</dbReference>
<dbReference type="Pfam" id="PF12804">
    <property type="entry name" value="NTP_transf_3"/>
    <property type="match status" value="1"/>
</dbReference>
<dbReference type="EMBL" id="LUCV01000019">
    <property type="protein sequence ID" value="OAI92322.1"/>
    <property type="molecule type" value="Genomic_DNA"/>
</dbReference>
<evidence type="ECO:0000259" key="2">
    <source>
        <dbReference type="Pfam" id="PF12804"/>
    </source>
</evidence>